<evidence type="ECO:0000313" key="5">
    <source>
        <dbReference type="Proteomes" id="UP000422736"/>
    </source>
</evidence>
<sequence>MLNKPRDDDAKDNEVISSKNANIDQEITMGVDENSSLSPYEEKAPATHDYNKIQIPDGGYGWVVVGCYFFLNFCTWGSNAGFAIYLTYYLDSNKFPGGTKEDFAAVGGLAFGAGLMFAPLINYFVFRTSVKISIGVGIVLQGAALLLCAFSTKLWQVFLTQGLLISFGLAFISIPATNILTPWFRKKRTLALGLGAAGSGLGGVVFNLGMQRILEIKSLRWALISQCIIDTVLSTIALMLIRTRETAVQETTKEKPKFFDPSLLRHYVVWFLILYVGTTMLGYVVLLYSLSAFTVSLGYTQKQGSVVSCMISAGGCAFRPLVGYCADRFGPVTVGIVVHAIVGILCVAMWIPCRNLATAIAFSLLSGALMGSIWPLLTSISSRIGGLNKLASIYSFTWPCVGMCAIVSPIIGLKLRSNDPTVSNAYVNTAIFSGMGYYGAALFLWLIRGYLIARDKLAIAAKTGHDDGELHLRVSVPDFLKELFNIGRLPRKV</sequence>
<keyword evidence="3" id="KW-0812">Transmembrane</keyword>
<proteinExistence type="inferred from homology"/>
<feature type="transmembrane region" description="Helical" evidence="3">
    <location>
        <begin position="103"/>
        <end position="125"/>
    </location>
</feature>
<feature type="transmembrane region" description="Helical" evidence="3">
    <location>
        <begin position="189"/>
        <end position="209"/>
    </location>
</feature>
<keyword evidence="5" id="KW-1185">Reference proteome</keyword>
<feature type="transmembrane region" description="Helical" evidence="3">
    <location>
        <begin position="303"/>
        <end position="322"/>
    </location>
</feature>
<feature type="transmembrane region" description="Helical" evidence="3">
    <location>
        <begin position="357"/>
        <end position="378"/>
    </location>
</feature>
<feature type="transmembrane region" description="Helical" evidence="3">
    <location>
        <begin position="132"/>
        <end position="152"/>
    </location>
</feature>
<dbReference type="InterPro" id="IPR050327">
    <property type="entry name" value="Proton-linked_MCT"/>
</dbReference>
<gene>
    <name evidence="4" type="primary">MCH2</name>
    <name evidence="4" type="ORF">FIM1_2004</name>
</gene>
<name>A0ABX6ESN1_KLUMA</name>
<evidence type="ECO:0000256" key="3">
    <source>
        <dbReference type="SAM" id="Phobius"/>
    </source>
</evidence>
<feature type="transmembrane region" description="Helical" evidence="3">
    <location>
        <begin position="425"/>
        <end position="447"/>
    </location>
</feature>
<reference evidence="4 5" key="1">
    <citation type="submission" date="2016-03" db="EMBL/GenBank/DDBJ databases">
        <title>How can Kluyveromyces marxianus grow so fast - potential evolutionary course in Saccharomyces Complex revealed by comparative genomics.</title>
        <authorList>
            <person name="Mo W."/>
            <person name="Lu W."/>
            <person name="Yang X."/>
            <person name="Qi J."/>
            <person name="Lv H."/>
        </authorList>
    </citation>
    <scope>NUCLEOTIDE SEQUENCE [LARGE SCALE GENOMIC DNA]</scope>
    <source>
        <strain evidence="4 5">FIM1</strain>
    </source>
</reference>
<dbReference type="PANTHER" id="PTHR11360:SF315">
    <property type="entry name" value="TRANSPORTER MCH2-RELATED"/>
    <property type="match status" value="1"/>
</dbReference>
<feature type="transmembrane region" description="Helical" evidence="3">
    <location>
        <begin position="390"/>
        <end position="413"/>
    </location>
</feature>
<feature type="transmembrane region" description="Helical" evidence="3">
    <location>
        <begin position="158"/>
        <end position="177"/>
    </location>
</feature>
<feature type="transmembrane region" description="Helical" evidence="3">
    <location>
        <begin position="221"/>
        <end position="241"/>
    </location>
</feature>
<accession>A0ABX6ESN1</accession>
<evidence type="ECO:0000256" key="2">
    <source>
        <dbReference type="ARBA" id="ARBA00006727"/>
    </source>
</evidence>
<feature type="transmembrane region" description="Helical" evidence="3">
    <location>
        <begin position="329"/>
        <end position="351"/>
    </location>
</feature>
<keyword evidence="3" id="KW-1133">Transmembrane helix</keyword>
<dbReference type="Proteomes" id="UP000422736">
    <property type="component" value="Chromosome 3"/>
</dbReference>
<comment type="subcellular location">
    <subcellularLocation>
        <location evidence="1">Membrane</location>
        <topology evidence="1">Multi-pass membrane protein</topology>
    </subcellularLocation>
</comment>
<reference evidence="4 5" key="2">
    <citation type="submission" date="2019-11" db="EMBL/GenBank/DDBJ databases">
        <authorList>
            <person name="Lu H."/>
        </authorList>
    </citation>
    <scope>NUCLEOTIDE SEQUENCE [LARGE SCALE GENOMIC DNA]</scope>
    <source>
        <strain evidence="4 5">FIM1</strain>
    </source>
</reference>
<evidence type="ECO:0000256" key="1">
    <source>
        <dbReference type="ARBA" id="ARBA00004141"/>
    </source>
</evidence>
<dbReference type="PANTHER" id="PTHR11360">
    <property type="entry name" value="MONOCARBOXYLATE TRANSPORTER"/>
    <property type="match status" value="1"/>
</dbReference>
<dbReference type="EMBL" id="CP015056">
    <property type="protein sequence ID" value="QGN15315.1"/>
    <property type="molecule type" value="Genomic_DNA"/>
</dbReference>
<dbReference type="InterPro" id="IPR011701">
    <property type="entry name" value="MFS"/>
</dbReference>
<feature type="transmembrane region" description="Helical" evidence="3">
    <location>
        <begin position="60"/>
        <end position="88"/>
    </location>
</feature>
<evidence type="ECO:0000313" key="4">
    <source>
        <dbReference type="EMBL" id="QGN15315.1"/>
    </source>
</evidence>
<comment type="similarity">
    <text evidence="2">Belongs to the major facilitator superfamily. Monocarboxylate porter (TC 2.A.1.13) family.</text>
</comment>
<dbReference type="SUPFAM" id="SSF103473">
    <property type="entry name" value="MFS general substrate transporter"/>
    <property type="match status" value="1"/>
</dbReference>
<feature type="transmembrane region" description="Helical" evidence="3">
    <location>
        <begin position="267"/>
        <end position="291"/>
    </location>
</feature>
<keyword evidence="3" id="KW-0472">Membrane</keyword>
<dbReference type="Gene3D" id="1.20.1250.20">
    <property type="entry name" value="MFS general substrate transporter like domains"/>
    <property type="match status" value="2"/>
</dbReference>
<dbReference type="Pfam" id="PF07690">
    <property type="entry name" value="MFS_1"/>
    <property type="match status" value="1"/>
</dbReference>
<organism evidence="4 5">
    <name type="scientific">Kluyveromyces marxianus</name>
    <name type="common">Yeast</name>
    <name type="synonym">Candida kefyr</name>
    <dbReference type="NCBI Taxonomy" id="4911"/>
    <lineage>
        <taxon>Eukaryota</taxon>
        <taxon>Fungi</taxon>
        <taxon>Dikarya</taxon>
        <taxon>Ascomycota</taxon>
        <taxon>Saccharomycotina</taxon>
        <taxon>Saccharomycetes</taxon>
        <taxon>Saccharomycetales</taxon>
        <taxon>Saccharomycetaceae</taxon>
        <taxon>Kluyveromyces</taxon>
    </lineage>
</organism>
<protein>
    <submittedName>
        <fullName evidence="4">Transporter MCH2</fullName>
    </submittedName>
</protein>
<dbReference type="InterPro" id="IPR036259">
    <property type="entry name" value="MFS_trans_sf"/>
</dbReference>